<reference evidence="2" key="1">
    <citation type="journal article" date="2022" name="bioRxiv">
        <title>Sequencing and chromosome-scale assembly of the giantPleurodeles waltlgenome.</title>
        <authorList>
            <person name="Brown T."/>
            <person name="Elewa A."/>
            <person name="Iarovenko S."/>
            <person name="Subramanian E."/>
            <person name="Araus A.J."/>
            <person name="Petzold A."/>
            <person name="Susuki M."/>
            <person name="Suzuki K.-i.T."/>
            <person name="Hayashi T."/>
            <person name="Toyoda A."/>
            <person name="Oliveira C."/>
            <person name="Osipova E."/>
            <person name="Leigh N.D."/>
            <person name="Simon A."/>
            <person name="Yun M.H."/>
        </authorList>
    </citation>
    <scope>NUCLEOTIDE SEQUENCE</scope>
    <source>
        <strain evidence="2">20211129_DDA</strain>
        <tissue evidence="2">Liver</tissue>
    </source>
</reference>
<evidence type="ECO:0000256" key="1">
    <source>
        <dbReference type="SAM" id="MobiDB-lite"/>
    </source>
</evidence>
<feature type="region of interest" description="Disordered" evidence="1">
    <location>
        <begin position="1"/>
        <end position="27"/>
    </location>
</feature>
<organism evidence="2 3">
    <name type="scientific">Pleurodeles waltl</name>
    <name type="common">Iberian ribbed newt</name>
    <dbReference type="NCBI Taxonomy" id="8319"/>
    <lineage>
        <taxon>Eukaryota</taxon>
        <taxon>Metazoa</taxon>
        <taxon>Chordata</taxon>
        <taxon>Craniata</taxon>
        <taxon>Vertebrata</taxon>
        <taxon>Euteleostomi</taxon>
        <taxon>Amphibia</taxon>
        <taxon>Batrachia</taxon>
        <taxon>Caudata</taxon>
        <taxon>Salamandroidea</taxon>
        <taxon>Salamandridae</taxon>
        <taxon>Pleurodelinae</taxon>
        <taxon>Pleurodeles</taxon>
    </lineage>
</organism>
<comment type="caution">
    <text evidence="2">The sequence shown here is derived from an EMBL/GenBank/DDBJ whole genome shotgun (WGS) entry which is preliminary data.</text>
</comment>
<name>A0AAV7ULP8_PLEWA</name>
<dbReference type="AlphaFoldDB" id="A0AAV7ULP8"/>
<evidence type="ECO:0000313" key="3">
    <source>
        <dbReference type="Proteomes" id="UP001066276"/>
    </source>
</evidence>
<accession>A0AAV7ULP8</accession>
<keyword evidence="3" id="KW-1185">Reference proteome</keyword>
<dbReference type="Proteomes" id="UP001066276">
    <property type="component" value="Chromosome 3_1"/>
</dbReference>
<protein>
    <submittedName>
        <fullName evidence="2">Uncharacterized protein</fullName>
    </submittedName>
</protein>
<dbReference type="EMBL" id="JANPWB010000005">
    <property type="protein sequence ID" value="KAJ1189616.1"/>
    <property type="molecule type" value="Genomic_DNA"/>
</dbReference>
<feature type="compositionally biased region" description="Polar residues" evidence="1">
    <location>
        <begin position="8"/>
        <end position="22"/>
    </location>
</feature>
<proteinExistence type="predicted"/>
<evidence type="ECO:0000313" key="2">
    <source>
        <dbReference type="EMBL" id="KAJ1189616.1"/>
    </source>
</evidence>
<gene>
    <name evidence="2" type="ORF">NDU88_006360</name>
</gene>
<sequence>MEGERGLASQSSARLASTSGQPHSPEIQSAYRVCSSNAIMSEHTIVNADPREENFATEKACQEHEVGLANVKSFTMAKLRSLCKQKELKLNKQPKKWEYHSALKA</sequence>